<reference evidence="1 2" key="1">
    <citation type="submission" date="2016-10" db="EMBL/GenBank/DDBJ databases">
        <authorList>
            <person name="de Groot N.N."/>
        </authorList>
    </citation>
    <scope>NUCLEOTIDE SEQUENCE [LARGE SCALE GENOMIC DNA]</scope>
    <source>
        <strain evidence="1 2">R-24608</strain>
    </source>
</reference>
<accession>A0A1I7F688</accession>
<dbReference type="OrthoDB" id="6696432at2"/>
<evidence type="ECO:0000313" key="2">
    <source>
        <dbReference type="Proteomes" id="UP000183656"/>
    </source>
</evidence>
<organism evidence="1 2">
    <name type="scientific">Paenacidovorax caeni</name>
    <dbReference type="NCBI Taxonomy" id="343013"/>
    <lineage>
        <taxon>Bacteria</taxon>
        <taxon>Pseudomonadati</taxon>
        <taxon>Pseudomonadota</taxon>
        <taxon>Betaproteobacteria</taxon>
        <taxon>Burkholderiales</taxon>
        <taxon>Comamonadaceae</taxon>
        <taxon>Paenacidovorax</taxon>
    </lineage>
</organism>
<gene>
    <name evidence="1" type="ORF">SAMN04489707_1001198</name>
</gene>
<keyword evidence="2" id="KW-1185">Reference proteome</keyword>
<dbReference type="STRING" id="343013.SAMN04489707_1001198"/>
<dbReference type="EMBL" id="FPBX01000001">
    <property type="protein sequence ID" value="SFU31640.1"/>
    <property type="molecule type" value="Genomic_DNA"/>
</dbReference>
<dbReference type="Proteomes" id="UP000183656">
    <property type="component" value="Unassembled WGS sequence"/>
</dbReference>
<name>A0A1I7F688_9BURK</name>
<dbReference type="RefSeq" id="WP_054255433.1">
    <property type="nucleotide sequence ID" value="NZ_CYIG01000007.1"/>
</dbReference>
<dbReference type="AlphaFoldDB" id="A0A1I7F688"/>
<protein>
    <submittedName>
        <fullName evidence="1">Uncharacterized protein</fullName>
    </submittedName>
</protein>
<proteinExistence type="predicted"/>
<evidence type="ECO:0000313" key="1">
    <source>
        <dbReference type="EMBL" id="SFU31640.1"/>
    </source>
</evidence>
<sequence length="394" mass="40009">MLSTSVKWIRNDMRGAPVINGNTPGCLIAALDALLVTGWGTTTALSVSVSGGIATATVNAGSSFAEHAVVWVDGATPSALNGEARVLTASNTQITFATTAPDGVATGAITLKYAPAGWEKVDTRTNKAVYRSTDVTGARFYLRVDDSNGLFARVRGYETMSDIDTGTGLFPLDAQIATGGGYWHKSTASNTTAIPYLLAADAKLLLQAVCFGVANSANNTTTAVFGFGEGVALNPAGDAFATVLSATGSIGSGLQYGGLSGASTDSATSGAATFARGWQGLGSAVYARPVPEGGNVTMLSGSDGTLGIAPGRVDGAIRMARMMLKDQATNDLRAVVPGCHFVPQVLDNTPFPTPFALNDGAGALAGRKLAAVPVGQSSGSRSGTAFVDVTGPWR</sequence>